<sequence>MTSRRDERDDETGRRRIDAMLERPHGRSRRTVLTALGAGLVSLAGCSGPLTFAADPIALPSRAAGRLGYADVTSETVTVEREVSAGTATVSNEYAYYSVSGDDDSAGKLHLGLVASPAPEFEGRQYNPLASEPLEAVVGRNDVLELLVELGAYDDADEPSWARRPAALDPVGDGPAPTAPVTMLGTETTLRTFGGLIEYADGRDALLIHAARVEHRGDVVIAAAVRKTAVPAAYDGPLVAPAPPQDDVVVENVRLTPTGDGDLAVEVVDDAGEVDVRGLGPAVDDALLADLEGGGLAQLLSDFDGVFDPTTAFGAVDPLATGLGAAERTRPTVPAPPPSVEVAGLRLVQTSEQNRVTTSPSVGLDDPDLAAGDWTTAIFEPRVAGSASPAALPPQVTCTVALERDGGPTRYHRTLLDPQDVAEFAKSGTEDVATWGRLTGGNVPSDDGRTDALPVFRLPDDVSAVRVFVSTFVGHPLGGKTLTPTFARIGDQPSVGSSGFVVRKPKTLNICLFQVRDPDGGSNYGPANNGLPLQPRTYARNVFQLLRATFPGPVALFYVGGAAVRGVEEGTTTRDGRVKLTGPGVDAHNVAKVGRRGRFNASLYMSTDAVIDLKGGKVNFDVSTYQAAGNQNGGPDYYDYHDISAGGLTYTNSITAPSAEAHAGNASLAFGTAQVLSHEVQHFFVNDAYARSGSPWPLAQRRHPNEDRIADKSVGRDGTWFVQPDHARTKGPFTYSGFNVTDTPGVELIGYDLRDGGFRVVTTTQRASTQPGGTLTYDTIGQTAPRVESTMSYGGASWMDARMRQALLEGLYAPRLGGYPSGVHLASRTQDAPGGPASAAPDATYKLVGMITADDGAVAVHHLDLLHSVPPGPMAEGEMEVALRNEATDETLARRLVPSTSLVAPGDDGYDHESGAVSHGRERVPLAPLALGAPSGVTNLRVDHPDETLELPLASTMLRDLFRRVPDELVIDDALDERVAALADEAAKRATEGDAEGVRAVVGEARQYAERAVDDGPLTAPAGRNSERDELEVLGVVDREWLRTQLARLRSVHA</sequence>
<comment type="caution">
    <text evidence="1">The sequence shown here is derived from an EMBL/GenBank/DDBJ whole genome shotgun (WGS) entry which is preliminary data.</text>
</comment>
<evidence type="ECO:0000313" key="2">
    <source>
        <dbReference type="Proteomes" id="UP000252189"/>
    </source>
</evidence>
<organism evidence="1 2">
    <name type="scientific">Haloplanus salinus</name>
    <dbReference type="NCBI Taxonomy" id="1126245"/>
    <lineage>
        <taxon>Archaea</taxon>
        <taxon>Methanobacteriati</taxon>
        <taxon>Methanobacteriota</taxon>
        <taxon>Stenosarchaea group</taxon>
        <taxon>Halobacteria</taxon>
        <taxon>Halobacteriales</taxon>
        <taxon>Haloferacaceae</taxon>
        <taxon>Haloplanus</taxon>
    </lineage>
</organism>
<accession>A0A368N130</accession>
<dbReference type="AlphaFoldDB" id="A0A368N130"/>
<name>A0A368N130_9EURY</name>
<dbReference type="EMBL" id="QPHM01000003">
    <property type="protein sequence ID" value="RCU44227.1"/>
    <property type="molecule type" value="Genomic_DNA"/>
</dbReference>
<dbReference type="Proteomes" id="UP000252189">
    <property type="component" value="Unassembled WGS sequence"/>
</dbReference>
<reference evidence="1 2" key="1">
    <citation type="submission" date="2018-07" db="EMBL/GenBank/DDBJ databases">
        <title>Genome sequences of Haloplanus salinus JCM 18368T.</title>
        <authorList>
            <person name="Kim Y.B."/>
            <person name="Roh S.W."/>
        </authorList>
    </citation>
    <scope>NUCLEOTIDE SEQUENCE [LARGE SCALE GENOMIC DNA]</scope>
    <source>
        <strain evidence="1 2">JCM 18368</strain>
    </source>
</reference>
<keyword evidence="2" id="KW-1185">Reference proteome</keyword>
<evidence type="ECO:0000313" key="1">
    <source>
        <dbReference type="EMBL" id="RCU44227.1"/>
    </source>
</evidence>
<dbReference type="Pfam" id="PF20127">
    <property type="entry name" value="DUF6517"/>
    <property type="match status" value="1"/>
</dbReference>
<dbReference type="RefSeq" id="WP_114450401.1">
    <property type="nucleotide sequence ID" value="NZ_QPHM01000003.1"/>
</dbReference>
<gene>
    <name evidence="1" type="ORF">DU504_15645</name>
</gene>
<dbReference type="InterPro" id="IPR045396">
    <property type="entry name" value="DUF6517"/>
</dbReference>
<proteinExistence type="predicted"/>
<protein>
    <submittedName>
        <fullName evidence="1">Uncharacterized protein</fullName>
    </submittedName>
</protein>